<dbReference type="CDD" id="cd00093">
    <property type="entry name" value="HTH_XRE"/>
    <property type="match status" value="1"/>
</dbReference>
<evidence type="ECO:0000313" key="3">
    <source>
        <dbReference type="Proteomes" id="UP000441797"/>
    </source>
</evidence>
<dbReference type="Gene3D" id="1.10.260.40">
    <property type="entry name" value="lambda repressor-like DNA-binding domains"/>
    <property type="match status" value="1"/>
</dbReference>
<dbReference type="InterPro" id="IPR010982">
    <property type="entry name" value="Lambda_DNA-bd_dom_sf"/>
</dbReference>
<dbReference type="Proteomes" id="UP000441797">
    <property type="component" value="Unassembled WGS sequence"/>
</dbReference>
<dbReference type="PROSITE" id="PS50943">
    <property type="entry name" value="HTH_CROC1"/>
    <property type="match status" value="1"/>
</dbReference>
<gene>
    <name evidence="2" type="ORF">BWI75_25035</name>
</gene>
<feature type="domain" description="HTH cro/C1-type" evidence="1">
    <location>
        <begin position="18"/>
        <end position="72"/>
    </location>
</feature>
<dbReference type="EMBL" id="NAPY01000082">
    <property type="protein sequence ID" value="MUL39445.1"/>
    <property type="molecule type" value="Genomic_DNA"/>
</dbReference>
<organism evidence="2 3">
    <name type="scientific">Gloeocapsopsis dulcis AAB1 = 1H9</name>
    <dbReference type="NCBI Taxonomy" id="1433147"/>
    <lineage>
        <taxon>Bacteria</taxon>
        <taxon>Bacillati</taxon>
        <taxon>Cyanobacteriota</taxon>
        <taxon>Cyanophyceae</taxon>
        <taxon>Oscillatoriophycideae</taxon>
        <taxon>Chroococcales</taxon>
        <taxon>Chroococcaceae</taxon>
        <taxon>Gloeocapsopsis</taxon>
        <taxon>Gloeocapsopsis dulcis</taxon>
    </lineage>
</organism>
<reference evidence="2 3" key="1">
    <citation type="journal article" date="2019" name="Front. Microbiol.">
        <title>Genomic Features for Desiccation Tolerance and Sugar Biosynthesis in the Extremophile Gloeocapsopsis sp. UTEX B3054.</title>
        <authorList>
            <person name="Urrejola C."/>
            <person name="Alcorta J."/>
            <person name="Salas L."/>
            <person name="Vasquez M."/>
            <person name="Polz M.F."/>
            <person name="Vicuna R."/>
            <person name="Diez B."/>
        </authorList>
    </citation>
    <scope>NUCLEOTIDE SEQUENCE [LARGE SCALE GENOMIC DNA]</scope>
    <source>
        <strain evidence="2 3">1H9</strain>
    </source>
</reference>
<sequence length="75" mass="8450">MRVERRIIVEAPGLGAQIKAARESDPRSLKDIASAANMSSMNWYRIEAEEQTLPEETLRKIEEVLGVDFGVVFDD</sequence>
<name>A0A6N8G5H7_9CHRO</name>
<dbReference type="SMART" id="SM00530">
    <property type="entry name" value="HTH_XRE"/>
    <property type="match status" value="1"/>
</dbReference>
<proteinExistence type="predicted"/>
<accession>A0A6N8G5H7</accession>
<comment type="caution">
    <text evidence="2">The sequence shown here is derived from an EMBL/GenBank/DDBJ whole genome shotgun (WGS) entry which is preliminary data.</text>
</comment>
<dbReference type="GO" id="GO:0003677">
    <property type="term" value="F:DNA binding"/>
    <property type="evidence" value="ECO:0007669"/>
    <property type="project" value="InterPro"/>
</dbReference>
<dbReference type="AlphaFoldDB" id="A0A6N8G5H7"/>
<evidence type="ECO:0000313" key="2">
    <source>
        <dbReference type="EMBL" id="MUL39445.1"/>
    </source>
</evidence>
<evidence type="ECO:0000259" key="1">
    <source>
        <dbReference type="PROSITE" id="PS50943"/>
    </source>
</evidence>
<dbReference type="OrthoDB" id="515144at2"/>
<protein>
    <submittedName>
        <fullName evidence="2">Transcriptional regulator</fullName>
    </submittedName>
</protein>
<keyword evidence="3" id="KW-1185">Reference proteome</keyword>
<dbReference type="SUPFAM" id="SSF47413">
    <property type="entry name" value="lambda repressor-like DNA-binding domains"/>
    <property type="match status" value="1"/>
</dbReference>
<dbReference type="InterPro" id="IPR001387">
    <property type="entry name" value="Cro/C1-type_HTH"/>
</dbReference>